<evidence type="ECO:0000313" key="1">
    <source>
        <dbReference type="EMBL" id="CAD8519233.1"/>
    </source>
</evidence>
<dbReference type="AlphaFoldDB" id="A0A7S0IEG5"/>
<gene>
    <name evidence="1" type="ORF">MCOM1403_LOCUS6659</name>
</gene>
<reference evidence="1" key="1">
    <citation type="submission" date="2021-01" db="EMBL/GenBank/DDBJ databases">
        <authorList>
            <person name="Corre E."/>
            <person name="Pelletier E."/>
            <person name="Niang G."/>
            <person name="Scheremetjew M."/>
            <person name="Finn R."/>
            <person name="Kale V."/>
            <person name="Holt S."/>
            <person name="Cochrane G."/>
            <person name="Meng A."/>
            <person name="Brown T."/>
            <person name="Cohen L."/>
        </authorList>
    </citation>
    <scope>NUCLEOTIDE SEQUENCE</scope>
    <source>
        <strain evidence="1">CCMP1723</strain>
    </source>
</reference>
<sequence>MVFKDFTKISAGAAAGVYAEKQGYVDTGVAHYSSFAAQNGLPTPEIVLSAVPDTKEVSSAAGSLPTMEEFQDRVAQGLEYARKLFQDFIPSGLPSVPSVPGGDVEAPAPSPPAAKSGSASSSALPYLAFLAGAGTGAAVYYYGPDKCKSYVEKCVERVRERVRESLAAAKAWANRLEFLNEFVAYVSPTVDAAKATVKEFCTETFVPAVRTAAERCAGEVKAVTDKVGPTVTLVVDRCTGHVVAITENHVKPRFGQLQEAVKPHLIAVQVAVKDLIGALLALAPKPPAAGDKAE</sequence>
<accession>A0A7S0IEG5</accession>
<organism evidence="1">
    <name type="scientific">Micromonas pusilla</name>
    <name type="common">Picoplanktonic green alga</name>
    <name type="synonym">Chromulina pusilla</name>
    <dbReference type="NCBI Taxonomy" id="38833"/>
    <lineage>
        <taxon>Eukaryota</taxon>
        <taxon>Viridiplantae</taxon>
        <taxon>Chlorophyta</taxon>
        <taxon>Mamiellophyceae</taxon>
        <taxon>Mamiellales</taxon>
        <taxon>Mamiellaceae</taxon>
        <taxon>Micromonas</taxon>
    </lineage>
</organism>
<protein>
    <submittedName>
        <fullName evidence="1">Uncharacterized protein</fullName>
    </submittedName>
</protein>
<name>A0A7S0IEG5_MICPS</name>
<dbReference type="EMBL" id="HBEQ01008313">
    <property type="protein sequence ID" value="CAD8519233.1"/>
    <property type="molecule type" value="Transcribed_RNA"/>
</dbReference>
<proteinExistence type="predicted"/>